<evidence type="ECO:0000313" key="3">
    <source>
        <dbReference type="Proteomes" id="UP000242662"/>
    </source>
</evidence>
<sequence length="167" mass="18740">MNIREIKEVDAAAFLVLQKQIDKETSYMLYEPGERTMTVSEQQKMLQTIHKASNSAMLGAESMRKLVAYIGVLGSPLKRKRHVGQIVIGVVAAYHGQGIGRRLLQEAEIFAKQAGLLRLELTVMKHNKRALALYKSVGYQIEGEKTCSLRIDGNCVDEWTMAKILSF</sequence>
<dbReference type="OrthoDB" id="9773249at2"/>
<dbReference type="Gene3D" id="3.40.630.30">
    <property type="match status" value="1"/>
</dbReference>
<dbReference type="PANTHER" id="PTHR43415:SF3">
    <property type="entry name" value="GNAT-FAMILY ACETYLTRANSFERASE"/>
    <property type="match status" value="1"/>
</dbReference>
<dbReference type="AlphaFoldDB" id="A0A1G6NTX4"/>
<dbReference type="Proteomes" id="UP000242662">
    <property type="component" value="Unassembled WGS sequence"/>
</dbReference>
<dbReference type="InterPro" id="IPR000182">
    <property type="entry name" value="GNAT_dom"/>
</dbReference>
<dbReference type="CDD" id="cd04301">
    <property type="entry name" value="NAT_SF"/>
    <property type="match status" value="1"/>
</dbReference>
<dbReference type="RefSeq" id="WP_090776608.1">
    <property type="nucleotide sequence ID" value="NZ_FMYM01000013.1"/>
</dbReference>
<protein>
    <submittedName>
        <fullName evidence="2">Ribosomal-protein-alanine N-acetyltransferase</fullName>
    </submittedName>
</protein>
<keyword evidence="3" id="KW-1185">Reference proteome</keyword>
<accession>A0A1G6NTX4</accession>
<keyword evidence="2" id="KW-0808">Transferase</keyword>
<feature type="domain" description="N-acetyltransferase" evidence="1">
    <location>
        <begin position="1"/>
        <end position="166"/>
    </location>
</feature>
<dbReference type="InterPro" id="IPR016181">
    <property type="entry name" value="Acyl_CoA_acyltransferase"/>
</dbReference>
<dbReference type="SUPFAM" id="SSF55729">
    <property type="entry name" value="Acyl-CoA N-acyltransferases (Nat)"/>
    <property type="match status" value="1"/>
</dbReference>
<evidence type="ECO:0000259" key="1">
    <source>
        <dbReference type="PROSITE" id="PS51186"/>
    </source>
</evidence>
<dbReference type="Pfam" id="PF00583">
    <property type="entry name" value="Acetyltransf_1"/>
    <property type="match status" value="1"/>
</dbReference>
<proteinExistence type="predicted"/>
<dbReference type="EMBL" id="FMYM01000013">
    <property type="protein sequence ID" value="SDC70706.1"/>
    <property type="molecule type" value="Genomic_DNA"/>
</dbReference>
<dbReference type="STRING" id="1464122.SAMN05421737_11354"/>
<reference evidence="3" key="1">
    <citation type="submission" date="2016-09" db="EMBL/GenBank/DDBJ databases">
        <authorList>
            <person name="Varghese N."/>
            <person name="Submissions S."/>
        </authorList>
    </citation>
    <scope>NUCLEOTIDE SEQUENCE [LARGE SCALE GENOMIC DNA]</scope>
    <source>
        <strain evidence="3">25nlg</strain>
    </source>
</reference>
<gene>
    <name evidence="2" type="ORF">SAMN05421737_11354</name>
</gene>
<organism evidence="2 3">
    <name type="scientific">Shouchella lonarensis</name>
    <dbReference type="NCBI Taxonomy" id="1464122"/>
    <lineage>
        <taxon>Bacteria</taxon>
        <taxon>Bacillati</taxon>
        <taxon>Bacillota</taxon>
        <taxon>Bacilli</taxon>
        <taxon>Bacillales</taxon>
        <taxon>Bacillaceae</taxon>
        <taxon>Shouchella</taxon>
    </lineage>
</organism>
<dbReference type="GO" id="GO:0016747">
    <property type="term" value="F:acyltransferase activity, transferring groups other than amino-acyl groups"/>
    <property type="evidence" value="ECO:0007669"/>
    <property type="project" value="InterPro"/>
</dbReference>
<dbReference type="PROSITE" id="PS51186">
    <property type="entry name" value="GNAT"/>
    <property type="match status" value="1"/>
</dbReference>
<evidence type="ECO:0000313" key="2">
    <source>
        <dbReference type="EMBL" id="SDC70706.1"/>
    </source>
</evidence>
<name>A0A1G6NTX4_9BACI</name>
<dbReference type="PANTHER" id="PTHR43415">
    <property type="entry name" value="SPERMIDINE N(1)-ACETYLTRANSFERASE"/>
    <property type="match status" value="1"/>
</dbReference>